<dbReference type="Pfam" id="PF14125">
    <property type="entry name" value="DUF4292"/>
    <property type="match status" value="1"/>
</dbReference>
<comment type="caution">
    <text evidence="1">The sequence shown here is derived from an EMBL/GenBank/DDBJ whole genome shotgun (WGS) entry which is preliminary data.</text>
</comment>
<dbReference type="EMBL" id="JBHTIV010000005">
    <property type="protein sequence ID" value="MFD0931662.1"/>
    <property type="molecule type" value="Genomic_DNA"/>
</dbReference>
<dbReference type="PROSITE" id="PS51257">
    <property type="entry name" value="PROKAR_LIPOPROTEIN"/>
    <property type="match status" value="1"/>
</dbReference>
<keyword evidence="2" id="KW-1185">Reference proteome</keyword>
<sequence>MHKSLKRISLILIVFISLTGCKSSKAGAGEDSKEKSARAVLRSFENNLAEFKTVNGRIKAGYETETNSQSISITYRIEKDKAIWMSAKIMGLLPVAKVFITPDRFQYYEKINGTYFDGDFSMAKEFLGVEVNFENLQNLLIGRPMYELKRNQMLFDKDAYVFLQNIKSILAYSAIIDGRKFEIKSQALQNVKNESLKVDYFNFQSVDRKRFPSKLLMTAKKEDEVVLIDFEYRSVVFDEDLSFPFSIPSNYERLEL</sequence>
<gene>
    <name evidence="1" type="ORF">ACFQ0R_03515</name>
</gene>
<name>A0ABW3GT88_9FLAO</name>
<reference evidence="2" key="1">
    <citation type="journal article" date="2019" name="Int. J. Syst. Evol. Microbiol.">
        <title>The Global Catalogue of Microorganisms (GCM) 10K type strain sequencing project: providing services to taxonomists for standard genome sequencing and annotation.</title>
        <authorList>
            <consortium name="The Broad Institute Genomics Platform"/>
            <consortium name="The Broad Institute Genome Sequencing Center for Infectious Disease"/>
            <person name="Wu L."/>
            <person name="Ma J."/>
        </authorList>
    </citation>
    <scope>NUCLEOTIDE SEQUENCE [LARGE SCALE GENOMIC DNA]</scope>
    <source>
        <strain evidence="2">CCUG 56752</strain>
    </source>
</reference>
<dbReference type="InterPro" id="IPR025634">
    <property type="entry name" value="DUF4292"/>
</dbReference>
<dbReference type="Proteomes" id="UP001597049">
    <property type="component" value="Unassembled WGS sequence"/>
</dbReference>
<proteinExistence type="predicted"/>
<accession>A0ABW3GT88</accession>
<dbReference type="RefSeq" id="WP_379656992.1">
    <property type="nucleotide sequence ID" value="NZ_JBHTIV010000005.1"/>
</dbReference>
<protein>
    <submittedName>
        <fullName evidence="1">DUF4292 domain-containing protein</fullName>
    </submittedName>
</protein>
<organism evidence="1 2">
    <name type="scientific">Psychroflexus salinarum</name>
    <dbReference type="NCBI Taxonomy" id="546024"/>
    <lineage>
        <taxon>Bacteria</taxon>
        <taxon>Pseudomonadati</taxon>
        <taxon>Bacteroidota</taxon>
        <taxon>Flavobacteriia</taxon>
        <taxon>Flavobacteriales</taxon>
        <taxon>Flavobacteriaceae</taxon>
        <taxon>Psychroflexus</taxon>
    </lineage>
</organism>
<evidence type="ECO:0000313" key="1">
    <source>
        <dbReference type="EMBL" id="MFD0931662.1"/>
    </source>
</evidence>
<dbReference type="Gene3D" id="2.50.20.10">
    <property type="entry name" value="Lipoprotein localisation LolA/LolB/LppX"/>
    <property type="match status" value="1"/>
</dbReference>
<evidence type="ECO:0000313" key="2">
    <source>
        <dbReference type="Proteomes" id="UP001597049"/>
    </source>
</evidence>